<name>A0A9D7SCN3_9BACT</name>
<dbReference type="InterPro" id="IPR001214">
    <property type="entry name" value="SET_dom"/>
</dbReference>
<keyword evidence="5" id="KW-0067">ATP-binding</keyword>
<proteinExistence type="inferred from homology"/>
<keyword evidence="5" id="KW-0547">Nucleotide-binding</keyword>
<evidence type="ECO:0000259" key="6">
    <source>
        <dbReference type="PROSITE" id="PS50868"/>
    </source>
</evidence>
<evidence type="ECO:0000256" key="2">
    <source>
        <dbReference type="ARBA" id="ARBA00022598"/>
    </source>
</evidence>
<dbReference type="Gene3D" id="3.30.470.20">
    <property type="entry name" value="ATP-grasp fold, B domain"/>
    <property type="match status" value="1"/>
</dbReference>
<dbReference type="PROSITE" id="PS50975">
    <property type="entry name" value="ATP_GRASP"/>
    <property type="match status" value="1"/>
</dbReference>
<dbReference type="GO" id="GO:0008716">
    <property type="term" value="F:D-alanine-D-alanine ligase activity"/>
    <property type="evidence" value="ECO:0007669"/>
    <property type="project" value="InterPro"/>
</dbReference>
<evidence type="ECO:0000256" key="4">
    <source>
        <dbReference type="ARBA" id="ARBA00022691"/>
    </source>
</evidence>
<gene>
    <name evidence="8" type="ORF">IPO85_14830</name>
</gene>
<dbReference type="InterPro" id="IPR046341">
    <property type="entry name" value="SET_dom_sf"/>
</dbReference>
<evidence type="ECO:0000256" key="1">
    <source>
        <dbReference type="ARBA" id="ARBA00010871"/>
    </source>
</evidence>
<sequence length="480" mass="55577">MMKICVLQADYGSSKVDYQYFDPKRDLSGLIPDAHFDHVFLNKLTCYRQLKELSYQQYDIFVNLCEGYLEWDIPSIDVIYSLELLDLPFTGPTTKLYDPPKDLMKYVAYCEGIKTPVYLKINRQADIQKIVDTLRFPMFVKPLKAGDSLGIDDHSKVSDVNALKNKINALLLEYDDILIEEYIDGREFTVLVAGNSDHEKECICYQPVEYIFPEHFEFKTYALKTSELHPESNKVCEDSYLNEALKNAASRIFKAFNGVGYGRLDFRVTPQGEIYFLEINFTCSVFYSDGYEGSADYILKFDGIGQSGFLRHIIEEGMARHKRKSKRYEMQGNAISGFGIYAKSAYTNGEIIFRGEERAQRIVTKRYVNQHWNESDQRYFRQYAYPLSDEVYCLWDEEPTEWAPQNHSCEPNTRYDGLNVIAIRDIAPHEELTLDYSDFLDDQAEAFNCRCNSVHCKGMIRGVKNNSVTSREQKANTQNT</sequence>
<dbReference type="PANTHER" id="PTHR23132:SF23">
    <property type="entry name" value="D-ALANINE--D-ALANINE LIGASE B"/>
    <property type="match status" value="1"/>
</dbReference>
<comment type="caution">
    <text evidence="8">The sequence shown here is derived from an EMBL/GenBank/DDBJ whole genome shotgun (WGS) entry which is preliminary data.</text>
</comment>
<dbReference type="PROSITE" id="PS50868">
    <property type="entry name" value="POST_SET"/>
    <property type="match status" value="1"/>
</dbReference>
<reference evidence="8 9" key="1">
    <citation type="submission" date="2020-10" db="EMBL/GenBank/DDBJ databases">
        <title>Connecting structure to function with the recovery of over 1000 high-quality activated sludge metagenome-assembled genomes encoding full-length rRNA genes using long-read sequencing.</title>
        <authorList>
            <person name="Singleton C.M."/>
            <person name="Petriglieri F."/>
            <person name="Kristensen J.M."/>
            <person name="Kirkegaard R.H."/>
            <person name="Michaelsen T.Y."/>
            <person name="Andersen M.H."/>
            <person name="Karst S.M."/>
            <person name="Dueholm M.S."/>
            <person name="Nielsen P.H."/>
            <person name="Albertsen M."/>
        </authorList>
    </citation>
    <scope>NUCLEOTIDE SEQUENCE [LARGE SCALE GENOMIC DNA]</scope>
    <source>
        <strain evidence="8">Ribe_18-Q3-R11-54_BAT3C.373</strain>
    </source>
</reference>
<dbReference type="InterPro" id="IPR011095">
    <property type="entry name" value="Dala_Dala_lig_C"/>
</dbReference>
<dbReference type="GO" id="GO:0016740">
    <property type="term" value="F:transferase activity"/>
    <property type="evidence" value="ECO:0007669"/>
    <property type="project" value="UniProtKB-KW"/>
</dbReference>
<evidence type="ECO:0000313" key="9">
    <source>
        <dbReference type="Proteomes" id="UP000808349"/>
    </source>
</evidence>
<protein>
    <submittedName>
        <fullName evidence="8">SET domain-containing protein-lysine N-methyltransferase</fullName>
    </submittedName>
</protein>
<dbReference type="Gene3D" id="2.170.270.10">
    <property type="entry name" value="SET domain"/>
    <property type="match status" value="1"/>
</dbReference>
<evidence type="ECO:0000259" key="7">
    <source>
        <dbReference type="PROSITE" id="PS50975"/>
    </source>
</evidence>
<dbReference type="PANTHER" id="PTHR23132">
    <property type="entry name" value="D-ALANINE--D-ALANINE LIGASE"/>
    <property type="match status" value="1"/>
</dbReference>
<dbReference type="Proteomes" id="UP000808349">
    <property type="component" value="Unassembled WGS sequence"/>
</dbReference>
<dbReference type="Pfam" id="PF07478">
    <property type="entry name" value="Dala_Dala_lig_C"/>
    <property type="match status" value="1"/>
</dbReference>
<dbReference type="GO" id="GO:0046872">
    <property type="term" value="F:metal ion binding"/>
    <property type="evidence" value="ECO:0007669"/>
    <property type="project" value="InterPro"/>
</dbReference>
<keyword evidence="2" id="KW-0436">Ligase</keyword>
<comment type="similarity">
    <text evidence="1">Belongs to the D-alanine--D-alanine ligase family.</text>
</comment>
<evidence type="ECO:0000256" key="3">
    <source>
        <dbReference type="ARBA" id="ARBA00022679"/>
    </source>
</evidence>
<dbReference type="SUPFAM" id="SSF82199">
    <property type="entry name" value="SET domain"/>
    <property type="match status" value="1"/>
</dbReference>
<dbReference type="InterPro" id="IPR011761">
    <property type="entry name" value="ATP-grasp"/>
</dbReference>
<evidence type="ECO:0000313" key="8">
    <source>
        <dbReference type="EMBL" id="MBK9718759.1"/>
    </source>
</evidence>
<dbReference type="InterPro" id="IPR003616">
    <property type="entry name" value="Post-SET_dom"/>
</dbReference>
<dbReference type="EMBL" id="JADKFW010000013">
    <property type="protein sequence ID" value="MBK9718759.1"/>
    <property type="molecule type" value="Genomic_DNA"/>
</dbReference>
<accession>A0A9D7SCN3</accession>
<dbReference type="SUPFAM" id="SSF56059">
    <property type="entry name" value="Glutathione synthetase ATP-binding domain-like"/>
    <property type="match status" value="1"/>
</dbReference>
<dbReference type="AlphaFoldDB" id="A0A9D7SCN3"/>
<evidence type="ECO:0000256" key="5">
    <source>
        <dbReference type="PROSITE-ProRule" id="PRU00409"/>
    </source>
</evidence>
<feature type="domain" description="Post-SET" evidence="6">
    <location>
        <begin position="445"/>
        <end position="461"/>
    </location>
</feature>
<organism evidence="8 9">
    <name type="scientific">Candidatus Defluviibacterium haderslevense</name>
    <dbReference type="NCBI Taxonomy" id="2981993"/>
    <lineage>
        <taxon>Bacteria</taxon>
        <taxon>Pseudomonadati</taxon>
        <taxon>Bacteroidota</taxon>
        <taxon>Saprospiria</taxon>
        <taxon>Saprospirales</taxon>
        <taxon>Saprospiraceae</taxon>
        <taxon>Candidatus Defluviibacterium</taxon>
    </lineage>
</organism>
<keyword evidence="4" id="KW-0949">S-adenosyl-L-methionine</keyword>
<dbReference type="Pfam" id="PF00856">
    <property type="entry name" value="SET"/>
    <property type="match status" value="1"/>
</dbReference>
<keyword evidence="3" id="KW-0808">Transferase</keyword>
<feature type="domain" description="ATP-grasp" evidence="7">
    <location>
        <begin position="105"/>
        <end position="315"/>
    </location>
</feature>
<dbReference type="GO" id="GO:0005524">
    <property type="term" value="F:ATP binding"/>
    <property type="evidence" value="ECO:0007669"/>
    <property type="project" value="UniProtKB-UniRule"/>
</dbReference>